<proteinExistence type="inferred from homology"/>
<keyword evidence="8" id="KW-0915">Sodium</keyword>
<comment type="subcellular location">
    <subcellularLocation>
        <location evidence="1">Cell membrane</location>
        <topology evidence="1">Multi-pass membrane protein</topology>
    </subcellularLocation>
</comment>
<evidence type="ECO:0000256" key="11">
    <source>
        <dbReference type="ARBA" id="ARBA00023201"/>
    </source>
</evidence>
<evidence type="ECO:0000256" key="5">
    <source>
        <dbReference type="ARBA" id="ARBA00022692"/>
    </source>
</evidence>
<accession>G7WD05</accession>
<dbReference type="eggNOG" id="COG4145">
    <property type="taxonomic scope" value="Bacteria"/>
</dbReference>
<dbReference type="GO" id="GO:0006814">
    <property type="term" value="P:sodium ion transport"/>
    <property type="evidence" value="ECO:0007669"/>
    <property type="project" value="UniProtKB-KW"/>
</dbReference>
<evidence type="ECO:0000256" key="3">
    <source>
        <dbReference type="ARBA" id="ARBA00022448"/>
    </source>
</evidence>
<dbReference type="Proteomes" id="UP000006346">
    <property type="component" value="Chromosome"/>
</dbReference>
<dbReference type="HOGENOM" id="CLU_018808_15_2_9"/>
<name>G7WD05_DESOD</name>
<keyword evidence="16" id="KW-1185">Reference proteome</keyword>
<keyword evidence="6" id="KW-0769">Symport</keyword>
<organism evidence="15 16">
    <name type="scientific">Desulfosporosinus orientis (strain ATCC 19365 / DSM 765 / NCIMB 8382 / VKM B-1628 / Singapore I)</name>
    <name type="common">Desulfotomaculum orientis</name>
    <dbReference type="NCBI Taxonomy" id="768706"/>
    <lineage>
        <taxon>Bacteria</taxon>
        <taxon>Bacillati</taxon>
        <taxon>Bacillota</taxon>
        <taxon>Clostridia</taxon>
        <taxon>Eubacteriales</taxon>
        <taxon>Desulfitobacteriaceae</taxon>
        <taxon>Desulfosporosinus</taxon>
    </lineage>
</organism>
<protein>
    <submittedName>
        <fullName evidence="15">Na+/panthothenate symporter</fullName>
    </submittedName>
</protein>
<dbReference type="PANTHER" id="PTHR48086">
    <property type="entry name" value="SODIUM/PROLINE SYMPORTER-RELATED"/>
    <property type="match status" value="1"/>
</dbReference>
<keyword evidence="10 14" id="KW-0472">Membrane</keyword>
<sequence>MEISKLVVIFVFLIILPCWALYFTRSGKKSVEGYVLGGRLLGPVTSAFTAATAATSAGLFVGGAGMAYQYGWGGGTWQLGAAFGVFISWFVVAPKIRELSHKIKALTTPELFVKRYGSNSFYPIVAFWIVVFTIPMLVVQMRSAALTIESYLGLPYFWALILFCIVLVIFSSLGGRSAIAYLDTVQGMIMIIGVTVAIVVGLKAVGGISGVDHLLAQQNPGMTTFFGEMPRSLWYNLAFVYLFGLFSGPHILPAFYGMKDGKTARLAFPIGVVISLYWTFAAVLIGLVPRALGISLKTSDQAFAVFITQVAPEIIGLMLVLCLLAAVFTTLDALLMTAGSSIVHDMIGRIKGQNFTESEELLYSKIATIVIGIVALTLSLMQMPLITILNAFSFGAFVIVIGVPLILALFWDKANREAALFCTTVGPIIYILWKTYLVKITGLGELPGTLLIVLAVSILWSLAKPANQQSYFQDYRETYFSKNAAK</sequence>
<feature type="transmembrane region" description="Helical" evidence="14">
    <location>
        <begin position="153"/>
        <end position="173"/>
    </location>
</feature>
<evidence type="ECO:0000256" key="8">
    <source>
        <dbReference type="ARBA" id="ARBA00023053"/>
    </source>
</evidence>
<comment type="catalytic activity">
    <reaction evidence="12">
        <text>L-proline(in) + Na(+)(in) = L-proline(out) + Na(+)(out)</text>
        <dbReference type="Rhea" id="RHEA:28967"/>
        <dbReference type="ChEBI" id="CHEBI:29101"/>
        <dbReference type="ChEBI" id="CHEBI:60039"/>
    </reaction>
</comment>
<reference evidence="15 16" key="2">
    <citation type="journal article" date="2012" name="J. Bacteriol.">
        <title>Complete genome sequences of Desulfosporosinus orientis DSM765T, Desulfosporosinus youngiae DSM17734T, Desulfosporosinus meridiei DSM13257T, and Desulfosporosinus acidiphilus DSM22704T.</title>
        <authorList>
            <person name="Pester M."/>
            <person name="Brambilla E."/>
            <person name="Alazard D."/>
            <person name="Rattei T."/>
            <person name="Weinmaier T."/>
            <person name="Han J."/>
            <person name="Lucas S."/>
            <person name="Lapidus A."/>
            <person name="Cheng J.F."/>
            <person name="Goodwin L."/>
            <person name="Pitluck S."/>
            <person name="Peters L."/>
            <person name="Ovchinnikova G."/>
            <person name="Teshima H."/>
            <person name="Detter J.C."/>
            <person name="Han C.S."/>
            <person name="Tapia R."/>
            <person name="Land M.L."/>
            <person name="Hauser L."/>
            <person name="Kyrpides N.C."/>
            <person name="Ivanova N.N."/>
            <person name="Pagani I."/>
            <person name="Huntmann M."/>
            <person name="Wei C.L."/>
            <person name="Davenport K.W."/>
            <person name="Daligault H."/>
            <person name="Chain P.S."/>
            <person name="Chen A."/>
            <person name="Mavromatis K."/>
            <person name="Markowitz V."/>
            <person name="Szeto E."/>
            <person name="Mikhailova N."/>
            <person name="Pati A."/>
            <person name="Wagner M."/>
            <person name="Woyke T."/>
            <person name="Ollivier B."/>
            <person name="Klenk H.P."/>
            <person name="Spring S."/>
            <person name="Loy A."/>
        </authorList>
    </citation>
    <scope>NUCLEOTIDE SEQUENCE [LARGE SCALE GENOMIC DNA]</scope>
    <source>
        <strain evidence="16">ATCC 19365 / DSM 765 / NCIMB 8382 / VKM B-1628</strain>
    </source>
</reference>
<dbReference type="Pfam" id="PF00474">
    <property type="entry name" value="SSF"/>
    <property type="match status" value="1"/>
</dbReference>
<keyword evidence="5 14" id="KW-0812">Transmembrane</keyword>
<evidence type="ECO:0000256" key="9">
    <source>
        <dbReference type="ARBA" id="ARBA00023065"/>
    </source>
</evidence>
<dbReference type="EMBL" id="CP003108">
    <property type="protein sequence ID" value="AET67200.1"/>
    <property type="molecule type" value="Genomic_DNA"/>
</dbReference>
<dbReference type="InterPro" id="IPR001734">
    <property type="entry name" value="Na/solute_symporter"/>
</dbReference>
<evidence type="ECO:0000256" key="6">
    <source>
        <dbReference type="ARBA" id="ARBA00022847"/>
    </source>
</evidence>
<comment type="similarity">
    <text evidence="2 13">Belongs to the sodium:solute symporter (SSF) (TC 2.A.21) family.</text>
</comment>
<dbReference type="InterPro" id="IPR038377">
    <property type="entry name" value="Na/Glc_symporter_sf"/>
</dbReference>
<dbReference type="GO" id="GO:0005886">
    <property type="term" value="C:plasma membrane"/>
    <property type="evidence" value="ECO:0007669"/>
    <property type="project" value="UniProtKB-SubCell"/>
</dbReference>
<dbReference type="KEGG" id="dor:Desor_1549"/>
<feature type="transmembrane region" description="Helical" evidence="14">
    <location>
        <begin position="314"/>
        <end position="340"/>
    </location>
</feature>
<dbReference type="PROSITE" id="PS50283">
    <property type="entry name" value="NA_SOLUT_SYMP_3"/>
    <property type="match status" value="1"/>
</dbReference>
<evidence type="ECO:0000313" key="15">
    <source>
        <dbReference type="EMBL" id="AET67200.1"/>
    </source>
</evidence>
<feature type="transmembrane region" description="Helical" evidence="14">
    <location>
        <begin position="442"/>
        <end position="463"/>
    </location>
</feature>
<dbReference type="PANTHER" id="PTHR48086:SF3">
    <property type="entry name" value="SODIUM_PROLINE SYMPORTER"/>
    <property type="match status" value="1"/>
</dbReference>
<evidence type="ECO:0000313" key="16">
    <source>
        <dbReference type="Proteomes" id="UP000006346"/>
    </source>
</evidence>
<dbReference type="Gene3D" id="1.20.1730.10">
    <property type="entry name" value="Sodium/glucose cotransporter"/>
    <property type="match status" value="1"/>
</dbReference>
<keyword evidence="4" id="KW-1003">Cell membrane</keyword>
<feature type="transmembrane region" description="Helical" evidence="14">
    <location>
        <begin position="121"/>
        <end position="141"/>
    </location>
</feature>
<feature type="transmembrane region" description="Helical" evidence="14">
    <location>
        <begin position="76"/>
        <end position="94"/>
    </location>
</feature>
<dbReference type="PATRIC" id="fig|768706.3.peg.1533"/>
<dbReference type="RefSeq" id="WP_014184019.1">
    <property type="nucleotide sequence ID" value="NC_016584.1"/>
</dbReference>
<dbReference type="STRING" id="768706.Desor_1549"/>
<feature type="transmembrane region" description="Helical" evidence="14">
    <location>
        <begin position="233"/>
        <end position="256"/>
    </location>
</feature>
<reference evidence="16" key="1">
    <citation type="submission" date="2011-11" db="EMBL/GenBank/DDBJ databases">
        <title>Complete sequence of Desulfosporosinus orientis DSM 765.</title>
        <authorList>
            <person name="Lucas S."/>
            <person name="Han J."/>
            <person name="Lapidus A."/>
            <person name="Cheng J.-F."/>
            <person name="Goodwin L."/>
            <person name="Pitluck S."/>
            <person name="Peters L."/>
            <person name="Ovchinnikova G."/>
            <person name="Teshima H."/>
            <person name="Detter J.C."/>
            <person name="Han C."/>
            <person name="Tapia R."/>
            <person name="Land M."/>
            <person name="Hauser L."/>
            <person name="Kyrpides N."/>
            <person name="Ivanova N."/>
            <person name="Pagani I."/>
            <person name="Pester M."/>
            <person name="Spring S."/>
            <person name="Ollivier B."/>
            <person name="Rattei T."/>
            <person name="Klenk H.-P."/>
            <person name="Wagner M."/>
            <person name="Loy A."/>
            <person name="Woyke T."/>
        </authorList>
    </citation>
    <scope>NUCLEOTIDE SEQUENCE [LARGE SCALE GENOMIC DNA]</scope>
    <source>
        <strain evidence="16">ATCC 19365 / DSM 765 / NCIMB 8382 / VKM B-1628</strain>
    </source>
</reference>
<keyword evidence="11" id="KW-0739">Sodium transport</keyword>
<dbReference type="GO" id="GO:0015293">
    <property type="term" value="F:symporter activity"/>
    <property type="evidence" value="ECO:0007669"/>
    <property type="project" value="UniProtKB-KW"/>
</dbReference>
<feature type="transmembrane region" description="Helical" evidence="14">
    <location>
        <begin position="44"/>
        <end position="70"/>
    </location>
</feature>
<evidence type="ECO:0000256" key="14">
    <source>
        <dbReference type="SAM" id="Phobius"/>
    </source>
</evidence>
<feature type="transmembrane region" description="Helical" evidence="14">
    <location>
        <begin position="185"/>
        <end position="205"/>
    </location>
</feature>
<evidence type="ECO:0000256" key="12">
    <source>
        <dbReference type="ARBA" id="ARBA00033708"/>
    </source>
</evidence>
<feature type="transmembrane region" description="Helical" evidence="14">
    <location>
        <begin position="268"/>
        <end position="294"/>
    </location>
</feature>
<dbReference type="InterPro" id="IPR050277">
    <property type="entry name" value="Sodium:Solute_Symporter"/>
</dbReference>
<feature type="transmembrane region" description="Helical" evidence="14">
    <location>
        <begin position="387"/>
        <end position="411"/>
    </location>
</feature>
<keyword evidence="3" id="KW-0813">Transport</keyword>
<evidence type="ECO:0000256" key="4">
    <source>
        <dbReference type="ARBA" id="ARBA00022475"/>
    </source>
</evidence>
<evidence type="ECO:0000256" key="13">
    <source>
        <dbReference type="RuleBase" id="RU362091"/>
    </source>
</evidence>
<gene>
    <name evidence="15" type="ordered locus">Desor_1549</name>
</gene>
<evidence type="ECO:0000256" key="2">
    <source>
        <dbReference type="ARBA" id="ARBA00006434"/>
    </source>
</evidence>
<evidence type="ECO:0000256" key="7">
    <source>
        <dbReference type="ARBA" id="ARBA00022989"/>
    </source>
</evidence>
<dbReference type="OrthoDB" id="9810181at2"/>
<feature type="transmembrane region" description="Helical" evidence="14">
    <location>
        <begin position="6"/>
        <end position="23"/>
    </location>
</feature>
<keyword evidence="7 14" id="KW-1133">Transmembrane helix</keyword>
<dbReference type="AlphaFoldDB" id="G7WD05"/>
<keyword evidence="9" id="KW-0406">Ion transport</keyword>
<dbReference type="CDD" id="cd10322">
    <property type="entry name" value="SLC5sbd"/>
    <property type="match status" value="1"/>
</dbReference>
<evidence type="ECO:0000256" key="1">
    <source>
        <dbReference type="ARBA" id="ARBA00004651"/>
    </source>
</evidence>
<evidence type="ECO:0000256" key="10">
    <source>
        <dbReference type="ARBA" id="ARBA00023136"/>
    </source>
</evidence>
<feature type="transmembrane region" description="Helical" evidence="14">
    <location>
        <begin position="361"/>
        <end position="381"/>
    </location>
</feature>